<sequence>MDIALEEQIINETLPRLLMIHLSEMHYAWSPLRSPFNKASFGNMVILTDGCLETGAFPEKFAIIEVKALSRGRDKKPELLWQEIAEMVT</sequence>
<accession>W6Q9Q5</accession>
<name>W6Q9Q5_PENRF</name>
<evidence type="ECO:0000313" key="2">
    <source>
        <dbReference type="Proteomes" id="UP000030686"/>
    </source>
</evidence>
<dbReference type="Proteomes" id="UP000030686">
    <property type="component" value="Unassembled WGS sequence"/>
</dbReference>
<evidence type="ECO:0000313" key="1">
    <source>
        <dbReference type="EMBL" id="CDM33140.1"/>
    </source>
</evidence>
<dbReference type="EMBL" id="HG792016">
    <property type="protein sequence ID" value="CDM33140.1"/>
    <property type="molecule type" value="Genomic_DNA"/>
</dbReference>
<proteinExistence type="predicted"/>
<reference evidence="1" key="1">
    <citation type="journal article" date="2014" name="Nat. Commun.">
        <title>Multiple recent horizontal transfers of a large genomic region in cheese making fungi.</title>
        <authorList>
            <person name="Cheeseman K."/>
            <person name="Ropars J."/>
            <person name="Renault P."/>
            <person name="Dupont J."/>
            <person name="Gouzy J."/>
            <person name="Branca A."/>
            <person name="Abraham A.L."/>
            <person name="Ceppi M."/>
            <person name="Conseiller E."/>
            <person name="Debuchy R."/>
            <person name="Malagnac F."/>
            <person name="Goarin A."/>
            <person name="Silar P."/>
            <person name="Lacoste S."/>
            <person name="Sallet E."/>
            <person name="Bensimon A."/>
            <person name="Giraud T."/>
            <person name="Brygoo Y."/>
        </authorList>
    </citation>
    <scope>NUCLEOTIDE SEQUENCE [LARGE SCALE GENOMIC DNA]</scope>
    <source>
        <strain evidence="1">FM164</strain>
    </source>
</reference>
<dbReference type="OrthoDB" id="3508621at2759"/>
<dbReference type="AlphaFoldDB" id="W6Q9Q5"/>
<keyword evidence="2" id="KW-1185">Reference proteome</keyword>
<gene>
    <name evidence="1" type="ORF">PROQFM164_S02g003292</name>
</gene>
<organism evidence="1 2">
    <name type="scientific">Penicillium roqueforti (strain FM164)</name>
    <dbReference type="NCBI Taxonomy" id="1365484"/>
    <lineage>
        <taxon>Eukaryota</taxon>
        <taxon>Fungi</taxon>
        <taxon>Dikarya</taxon>
        <taxon>Ascomycota</taxon>
        <taxon>Pezizomycotina</taxon>
        <taxon>Eurotiomycetes</taxon>
        <taxon>Eurotiomycetidae</taxon>
        <taxon>Eurotiales</taxon>
        <taxon>Aspergillaceae</taxon>
        <taxon>Penicillium</taxon>
    </lineage>
</organism>
<protein>
    <submittedName>
        <fullName evidence="1">Genomic scaffold, ProqFM164S02</fullName>
    </submittedName>
</protein>